<organism evidence="2 3">
    <name type="scientific">Purpureocillium lilacinum</name>
    <name type="common">Paecilomyces lilacinus</name>
    <dbReference type="NCBI Taxonomy" id="33203"/>
    <lineage>
        <taxon>Eukaryota</taxon>
        <taxon>Fungi</taxon>
        <taxon>Dikarya</taxon>
        <taxon>Ascomycota</taxon>
        <taxon>Pezizomycotina</taxon>
        <taxon>Sordariomycetes</taxon>
        <taxon>Hypocreomycetidae</taxon>
        <taxon>Hypocreales</taxon>
        <taxon>Ophiocordycipitaceae</taxon>
        <taxon>Purpureocillium</taxon>
    </lineage>
</organism>
<reference evidence="2 3" key="1">
    <citation type="submission" date="2016-02" db="EMBL/GenBank/DDBJ databases">
        <title>Biosynthesis of antibiotic leucinostatins and their inhibition on Phytophthora in bio-control Purpureocillium lilacinum.</title>
        <authorList>
            <person name="Wang G."/>
            <person name="Liu Z."/>
            <person name="Lin R."/>
            <person name="Li E."/>
            <person name="Mao Z."/>
            <person name="Ling J."/>
            <person name="Yin W."/>
            <person name="Xie B."/>
        </authorList>
    </citation>
    <scope>NUCLEOTIDE SEQUENCE [LARGE SCALE GENOMIC DNA]</scope>
    <source>
        <strain evidence="2">PLFJ-1</strain>
    </source>
</reference>
<dbReference type="EMBL" id="LSBI01000014">
    <property type="protein sequence ID" value="OAQ76774.1"/>
    <property type="molecule type" value="Genomic_DNA"/>
</dbReference>
<feature type="region of interest" description="Disordered" evidence="1">
    <location>
        <begin position="55"/>
        <end position="90"/>
    </location>
</feature>
<protein>
    <submittedName>
        <fullName evidence="2">Uncharacterized protein</fullName>
    </submittedName>
</protein>
<name>A0A179GFZ8_PURLI</name>
<accession>A0A179GFZ8</accession>
<comment type="caution">
    <text evidence="2">The sequence shown here is derived from an EMBL/GenBank/DDBJ whole genome shotgun (WGS) entry which is preliminary data.</text>
</comment>
<dbReference type="Proteomes" id="UP000078340">
    <property type="component" value="Unassembled WGS sequence"/>
</dbReference>
<gene>
    <name evidence="2" type="ORF">VFPFJ_10556</name>
</gene>
<evidence type="ECO:0000313" key="3">
    <source>
        <dbReference type="Proteomes" id="UP000078340"/>
    </source>
</evidence>
<sequence length="90" mass="9869">MDGWRSRPVVERAGGRMDRCRDRLSDGACSSSGSGRGCAKRSSVIVELGELLDCRPRPGGREREEPPATARSGRLQLSDGRRHLGSTKFR</sequence>
<dbReference type="AlphaFoldDB" id="A0A179GFZ8"/>
<evidence type="ECO:0000256" key="1">
    <source>
        <dbReference type="SAM" id="MobiDB-lite"/>
    </source>
</evidence>
<evidence type="ECO:0000313" key="2">
    <source>
        <dbReference type="EMBL" id="OAQ76774.1"/>
    </source>
</evidence>
<feature type="compositionally biased region" description="Basic and acidic residues" evidence="1">
    <location>
        <begin position="55"/>
        <end position="66"/>
    </location>
</feature>
<proteinExistence type="predicted"/>